<dbReference type="RefSeq" id="WP_373635175.1">
    <property type="nucleotide sequence ID" value="NZ_CP151767.2"/>
</dbReference>
<proteinExistence type="predicted"/>
<dbReference type="AlphaFoldDB" id="A0AAN0MD21"/>
<reference evidence="1" key="1">
    <citation type="submission" date="2024-08" db="EMBL/GenBank/DDBJ databases">
        <title>Phylogenomic analyses of a clade within the roseobacter group suggest taxonomic reassignments of species of the genera Aestuariivita, Citreicella, Loktanella, Nautella, Pelagibaca, Ruegeria, Thalassobius, Thiobacimonas and Tropicibacter, and the proposal o.</title>
        <authorList>
            <person name="Jeon C.O."/>
        </authorList>
    </citation>
    <scope>NUCLEOTIDE SEQUENCE</scope>
    <source>
        <strain evidence="1">SS1-5</strain>
    </source>
</reference>
<accession>A0AAN0MD21</accession>
<gene>
    <name evidence="1" type="ORF">AABB31_20245</name>
</gene>
<organism evidence="1 2">
    <name type="scientific">Yoonia rhodophyticola</name>
    <dbReference type="NCBI Taxonomy" id="3137370"/>
    <lineage>
        <taxon>Bacteria</taxon>
        <taxon>Pseudomonadati</taxon>
        <taxon>Pseudomonadota</taxon>
        <taxon>Alphaproteobacteria</taxon>
        <taxon>Rhodobacterales</taxon>
        <taxon>Paracoccaceae</taxon>
        <taxon>Yoonia</taxon>
    </lineage>
</organism>
<evidence type="ECO:0008006" key="3">
    <source>
        <dbReference type="Google" id="ProtNLM"/>
    </source>
</evidence>
<keyword evidence="2" id="KW-1185">Reference proteome</keyword>
<name>A0AAN0MD21_9RHOB</name>
<sequence>MMTDLQGLGGLRIAILAAVVAGLSACGSASDISTRNADYFGASLKDGTISGSYNPAGYDGGLVQNQIRAVCVDEVLGGYSETPGDAGLVAFSATCANGTTFRRAFMEIERLPSGNFAVEITGS</sequence>
<evidence type="ECO:0000313" key="2">
    <source>
        <dbReference type="Proteomes" id="UP001470809"/>
    </source>
</evidence>
<dbReference type="KEGG" id="yrh:AABB31_20245"/>
<dbReference type="EMBL" id="CP151767">
    <property type="protein sequence ID" value="WZU67252.2"/>
    <property type="molecule type" value="Genomic_DNA"/>
</dbReference>
<dbReference type="Proteomes" id="UP001470809">
    <property type="component" value="Chromosome"/>
</dbReference>
<evidence type="ECO:0000313" key="1">
    <source>
        <dbReference type="EMBL" id="WZU67252.2"/>
    </source>
</evidence>
<protein>
    <recommendedName>
        <fullName evidence="3">Succinate dehydrogenase</fullName>
    </recommendedName>
</protein>